<dbReference type="Proteomes" id="UP000608420">
    <property type="component" value="Unassembled WGS sequence"/>
</dbReference>
<evidence type="ECO:0000256" key="2">
    <source>
        <dbReference type="ARBA" id="ARBA00005417"/>
    </source>
</evidence>
<dbReference type="NCBIfam" id="TIGR04520">
    <property type="entry name" value="ECF_ATPase_1"/>
    <property type="match status" value="1"/>
</dbReference>
<dbReference type="SMART" id="SM00382">
    <property type="entry name" value="AAA"/>
    <property type="match status" value="1"/>
</dbReference>
<keyword evidence="11" id="KW-1185">Reference proteome</keyword>
<dbReference type="GO" id="GO:0005524">
    <property type="term" value="F:ATP binding"/>
    <property type="evidence" value="ECO:0007669"/>
    <property type="project" value="UniProtKB-KW"/>
</dbReference>
<dbReference type="PROSITE" id="PS00211">
    <property type="entry name" value="ABC_TRANSPORTER_1"/>
    <property type="match status" value="1"/>
</dbReference>
<dbReference type="InterPro" id="IPR015856">
    <property type="entry name" value="ABC_transpr_CbiO/EcfA_su"/>
</dbReference>
<evidence type="ECO:0000256" key="5">
    <source>
        <dbReference type="ARBA" id="ARBA00022741"/>
    </source>
</evidence>
<reference evidence="11" key="1">
    <citation type="journal article" date="2019" name="Int. J. Syst. Evol. Microbiol.">
        <title>The Global Catalogue of Microorganisms (GCM) 10K type strain sequencing project: providing services to taxonomists for standard genome sequencing and annotation.</title>
        <authorList>
            <consortium name="The Broad Institute Genomics Platform"/>
            <consortium name="The Broad Institute Genome Sequencing Center for Infectious Disease"/>
            <person name="Wu L."/>
            <person name="Ma J."/>
        </authorList>
    </citation>
    <scope>NUCLEOTIDE SEQUENCE [LARGE SCALE GENOMIC DNA]</scope>
    <source>
        <strain evidence="11">CGMCC 1.15420</strain>
    </source>
</reference>
<protein>
    <submittedName>
        <fullName evidence="10">Energy-coupling factor transporter ATP-binding protein EcfA1</fullName>
    </submittedName>
</protein>
<dbReference type="InterPro" id="IPR050095">
    <property type="entry name" value="ECF_ABC_transporter_ATP-bd"/>
</dbReference>
<evidence type="ECO:0000256" key="1">
    <source>
        <dbReference type="ARBA" id="ARBA00004202"/>
    </source>
</evidence>
<accession>A0ABQ1VU38</accession>
<gene>
    <name evidence="10" type="primary">ecfA1</name>
    <name evidence="10" type="ORF">GCM10010913_21190</name>
</gene>
<dbReference type="CDD" id="cd03225">
    <property type="entry name" value="ABC_cobalt_CbiO_domain1"/>
    <property type="match status" value="1"/>
</dbReference>
<evidence type="ECO:0000313" key="10">
    <source>
        <dbReference type="EMBL" id="GGF99169.1"/>
    </source>
</evidence>
<dbReference type="Gene3D" id="3.40.50.300">
    <property type="entry name" value="P-loop containing nucleotide triphosphate hydrolases"/>
    <property type="match status" value="1"/>
</dbReference>
<dbReference type="EMBL" id="BMIW01000013">
    <property type="protein sequence ID" value="GGF99169.1"/>
    <property type="molecule type" value="Genomic_DNA"/>
</dbReference>
<dbReference type="RefSeq" id="WP_188831428.1">
    <property type="nucleotide sequence ID" value="NZ_BMIW01000013.1"/>
</dbReference>
<dbReference type="InterPro" id="IPR027417">
    <property type="entry name" value="P-loop_NTPase"/>
</dbReference>
<sequence>MKDTVLAYELQQVSFAYHPQQQILDNINLRITAGSWVTLVGANGSGKSTLAKLLGGLLAANAGKIYVEGTEMNQESITHLRPRIGMVFQNPDNQFIGATVEEDIAFGLEGRCLPRDEMVERVKRYADKLEIGHLLSKHPAELSGGQKQRVAVAAILAMEPGIVIFDEASSMLDEKARGELQLIMREMSESGGYTIISITHDAEEILASDRAIVLKDGGVAADVSPLELFRNQELLSSCRLIAPFRVRLIQELSSRGIELDPGQDIEEVSEQLCRYISSK</sequence>
<dbReference type="SUPFAM" id="SSF52540">
    <property type="entry name" value="P-loop containing nucleoside triphosphate hydrolases"/>
    <property type="match status" value="1"/>
</dbReference>
<feature type="domain" description="ABC transporter" evidence="9">
    <location>
        <begin position="8"/>
        <end position="241"/>
    </location>
</feature>
<keyword evidence="7" id="KW-1278">Translocase</keyword>
<evidence type="ECO:0000256" key="6">
    <source>
        <dbReference type="ARBA" id="ARBA00022840"/>
    </source>
</evidence>
<comment type="caution">
    <text evidence="10">The sequence shown here is derived from an EMBL/GenBank/DDBJ whole genome shotgun (WGS) entry which is preliminary data.</text>
</comment>
<dbReference type="InterPro" id="IPR017871">
    <property type="entry name" value="ABC_transporter-like_CS"/>
</dbReference>
<dbReference type="Pfam" id="PF00005">
    <property type="entry name" value="ABC_tran"/>
    <property type="match status" value="1"/>
</dbReference>
<comment type="subcellular location">
    <subcellularLocation>
        <location evidence="1">Cell membrane</location>
        <topology evidence="1">Peripheral membrane protein</topology>
    </subcellularLocation>
</comment>
<keyword evidence="4" id="KW-1003">Cell membrane</keyword>
<keyword evidence="3" id="KW-0813">Transport</keyword>
<dbReference type="PROSITE" id="PS50893">
    <property type="entry name" value="ABC_TRANSPORTER_2"/>
    <property type="match status" value="1"/>
</dbReference>
<evidence type="ECO:0000256" key="8">
    <source>
        <dbReference type="ARBA" id="ARBA00023136"/>
    </source>
</evidence>
<dbReference type="InterPro" id="IPR003439">
    <property type="entry name" value="ABC_transporter-like_ATP-bd"/>
</dbReference>
<keyword evidence="5" id="KW-0547">Nucleotide-binding</keyword>
<organism evidence="10 11">
    <name type="scientific">Paenibacillus aceti</name>
    <dbReference type="NCBI Taxonomy" id="1820010"/>
    <lineage>
        <taxon>Bacteria</taxon>
        <taxon>Bacillati</taxon>
        <taxon>Bacillota</taxon>
        <taxon>Bacilli</taxon>
        <taxon>Bacillales</taxon>
        <taxon>Paenibacillaceae</taxon>
        <taxon>Paenibacillus</taxon>
    </lineage>
</organism>
<proteinExistence type="inferred from homology"/>
<dbReference type="InterPro" id="IPR003593">
    <property type="entry name" value="AAA+_ATPase"/>
</dbReference>
<dbReference type="InterPro" id="IPR030947">
    <property type="entry name" value="EcfA_1"/>
</dbReference>
<evidence type="ECO:0000313" key="11">
    <source>
        <dbReference type="Proteomes" id="UP000608420"/>
    </source>
</evidence>
<comment type="similarity">
    <text evidence="2">Belongs to the ABC transporter superfamily.</text>
</comment>
<evidence type="ECO:0000256" key="7">
    <source>
        <dbReference type="ARBA" id="ARBA00022967"/>
    </source>
</evidence>
<dbReference type="PANTHER" id="PTHR43553">
    <property type="entry name" value="HEAVY METAL TRANSPORTER"/>
    <property type="match status" value="1"/>
</dbReference>
<dbReference type="PANTHER" id="PTHR43553:SF24">
    <property type="entry name" value="ENERGY-COUPLING FACTOR TRANSPORTER ATP-BINDING PROTEIN ECFA1"/>
    <property type="match status" value="1"/>
</dbReference>
<evidence type="ECO:0000256" key="3">
    <source>
        <dbReference type="ARBA" id="ARBA00022448"/>
    </source>
</evidence>
<name>A0ABQ1VU38_9BACL</name>
<evidence type="ECO:0000259" key="9">
    <source>
        <dbReference type="PROSITE" id="PS50893"/>
    </source>
</evidence>
<keyword evidence="6 10" id="KW-0067">ATP-binding</keyword>
<evidence type="ECO:0000256" key="4">
    <source>
        <dbReference type="ARBA" id="ARBA00022475"/>
    </source>
</evidence>
<keyword evidence="8" id="KW-0472">Membrane</keyword>